<dbReference type="GO" id="GO:0003984">
    <property type="term" value="F:acetolactate synthase activity"/>
    <property type="evidence" value="ECO:0007669"/>
    <property type="project" value="TreeGrafter"/>
</dbReference>
<gene>
    <name evidence="5" type="ORF">OG2516_00449</name>
</gene>
<dbReference type="STRING" id="314256.OG2516_00449"/>
<dbReference type="PANTHER" id="PTHR18968:SF86">
    <property type="entry name" value="ACETOLACTATE SYNTHASE LARGE SUBUNIT ILVX-RELATED"/>
    <property type="match status" value="1"/>
</dbReference>
<dbReference type="EMBL" id="AAOT01000002">
    <property type="protein sequence ID" value="EAR52650.1"/>
    <property type="molecule type" value="Genomic_DNA"/>
</dbReference>
<dbReference type="AlphaFoldDB" id="Q2CJF0"/>
<keyword evidence="6" id="KW-1185">Reference proteome</keyword>
<keyword evidence="2" id="KW-0786">Thiamine pyrophosphate</keyword>
<dbReference type="HOGENOM" id="CLU_013748_8_0_5"/>
<dbReference type="Proteomes" id="UP000003635">
    <property type="component" value="Unassembled WGS sequence"/>
</dbReference>
<organism evidence="5 6">
    <name type="scientific">Oceanicola granulosus (strain ATCC BAA-861 / DSM 15982 / KCTC 12143 / HTCC2516)</name>
    <dbReference type="NCBI Taxonomy" id="314256"/>
    <lineage>
        <taxon>Bacteria</taxon>
        <taxon>Pseudomonadati</taxon>
        <taxon>Pseudomonadota</taxon>
        <taxon>Alphaproteobacteria</taxon>
        <taxon>Rhodobacterales</taxon>
        <taxon>Roseobacteraceae</taxon>
        <taxon>Oceanicola</taxon>
    </lineage>
</organism>
<comment type="caution">
    <text evidence="5">The sequence shown here is derived from an EMBL/GenBank/DDBJ whole genome shotgun (WGS) entry which is preliminary data.</text>
</comment>
<evidence type="ECO:0000313" key="5">
    <source>
        <dbReference type="EMBL" id="EAR52650.1"/>
    </source>
</evidence>
<evidence type="ECO:0000313" key="6">
    <source>
        <dbReference type="Proteomes" id="UP000003635"/>
    </source>
</evidence>
<accession>Q2CJF0</accession>
<dbReference type="InterPro" id="IPR012001">
    <property type="entry name" value="Thiamin_PyroP_enz_TPP-bd_dom"/>
</dbReference>
<sequence>MSFMSSTDNSANGAQRLCDALLESGVDTCFANPGTSEMHFVGALDARPRMRCILGLAEGVVTGAADGYGRMADRPAATLLHLGPGLANGLSNLHNARRARTPLVNVVGEHATDHLALDPPLASDIDSLAAPMSNWVRRAVPGGDVGHDAAEAVAAARDTPGIATLVLPADVAWSPAPGGPLPAAAPPAADAPAGDRLAAAARAIAAGPGTLLLLGGRALRAAPALLAQRLAAATGAGVLAETFNARIERGTGRAPIAKLPYPVALSTEVLPRYERIVLIGAERPVAFFAYPGKPGLLYPEGCEIVPLVDPGSEALPALEALAERLALGDVPAAAPAPEPPPDDAPLTPDIAAGLVARHLPEDAVVVDESVTSGRAFFAESMAGPRHDYLQLTGGSIGIGLPLSAGAAVACPGRRVVTLQADGSAMYSLQALWTQARERLDVTTVIFSNRSYAILKGEMANVGLENYGDAAARMMSLDDPALDWCALARGHGVEAARAATAGQLGDLLRQSFRQGGPFLIEACLG</sequence>
<evidence type="ECO:0000256" key="2">
    <source>
        <dbReference type="ARBA" id="ARBA00023052"/>
    </source>
</evidence>
<reference evidence="5 6" key="1">
    <citation type="journal article" date="2010" name="J. Bacteriol.">
        <title>Genome sequences of Oceanicola granulosus HTCC2516(T) and Oceanicola batsensis HTCC2597(TDelta).</title>
        <authorList>
            <person name="Thrash J.C."/>
            <person name="Cho J.C."/>
            <person name="Vergin K.L."/>
            <person name="Giovannoni S.J."/>
        </authorList>
    </citation>
    <scope>NUCLEOTIDE SEQUENCE [LARGE SCALE GENOMIC DNA]</scope>
    <source>
        <strain evidence="6">ATCC BAA-861 / DSM 15982 / KCTC 12143 / HTCC2516</strain>
    </source>
</reference>
<protein>
    <recommendedName>
        <fullName evidence="7">Acetolactate synthase large subunit</fullName>
    </recommendedName>
</protein>
<dbReference type="Gene3D" id="3.40.50.970">
    <property type="match status" value="2"/>
</dbReference>
<feature type="domain" description="Thiamine pyrophosphate enzyme TPP-binding" evidence="3">
    <location>
        <begin position="381"/>
        <end position="520"/>
    </location>
</feature>
<feature type="domain" description="Thiamine pyrophosphate enzyme N-terminal TPP-binding" evidence="4">
    <location>
        <begin position="12"/>
        <end position="115"/>
    </location>
</feature>
<dbReference type="InterPro" id="IPR045229">
    <property type="entry name" value="TPP_enz"/>
</dbReference>
<dbReference type="InterPro" id="IPR011766">
    <property type="entry name" value="TPP_enzyme_TPP-bd"/>
</dbReference>
<name>Q2CJF0_OCEGH</name>
<dbReference type="Pfam" id="PF02776">
    <property type="entry name" value="TPP_enzyme_N"/>
    <property type="match status" value="1"/>
</dbReference>
<dbReference type="GO" id="GO:0030976">
    <property type="term" value="F:thiamine pyrophosphate binding"/>
    <property type="evidence" value="ECO:0007669"/>
    <property type="project" value="InterPro"/>
</dbReference>
<dbReference type="GO" id="GO:0050660">
    <property type="term" value="F:flavin adenine dinucleotide binding"/>
    <property type="evidence" value="ECO:0007669"/>
    <property type="project" value="TreeGrafter"/>
</dbReference>
<dbReference type="eggNOG" id="COG0028">
    <property type="taxonomic scope" value="Bacteria"/>
</dbReference>
<dbReference type="SUPFAM" id="SSF52518">
    <property type="entry name" value="Thiamin diphosphate-binding fold (THDP-binding)"/>
    <property type="match status" value="2"/>
</dbReference>
<dbReference type="NCBIfam" id="NF005760">
    <property type="entry name" value="PRK07586.1"/>
    <property type="match status" value="1"/>
</dbReference>
<evidence type="ECO:0000259" key="3">
    <source>
        <dbReference type="Pfam" id="PF02775"/>
    </source>
</evidence>
<comment type="similarity">
    <text evidence="1">Belongs to the TPP enzyme family.</text>
</comment>
<dbReference type="Pfam" id="PF02775">
    <property type="entry name" value="TPP_enzyme_C"/>
    <property type="match status" value="1"/>
</dbReference>
<evidence type="ECO:0000259" key="4">
    <source>
        <dbReference type="Pfam" id="PF02776"/>
    </source>
</evidence>
<evidence type="ECO:0008006" key="7">
    <source>
        <dbReference type="Google" id="ProtNLM"/>
    </source>
</evidence>
<dbReference type="GO" id="GO:0044281">
    <property type="term" value="P:small molecule metabolic process"/>
    <property type="evidence" value="ECO:0007669"/>
    <property type="project" value="UniProtKB-ARBA"/>
</dbReference>
<dbReference type="PANTHER" id="PTHR18968">
    <property type="entry name" value="THIAMINE PYROPHOSPHATE ENZYMES"/>
    <property type="match status" value="1"/>
</dbReference>
<dbReference type="CDD" id="cd07035">
    <property type="entry name" value="TPP_PYR_POX_like"/>
    <property type="match status" value="1"/>
</dbReference>
<dbReference type="CDD" id="cd02002">
    <property type="entry name" value="TPP_BFDC"/>
    <property type="match status" value="1"/>
</dbReference>
<proteinExistence type="inferred from homology"/>
<dbReference type="InterPro" id="IPR029061">
    <property type="entry name" value="THDP-binding"/>
</dbReference>
<evidence type="ECO:0000256" key="1">
    <source>
        <dbReference type="ARBA" id="ARBA00007812"/>
    </source>
</evidence>